<keyword evidence="3" id="KW-1185">Reference proteome</keyword>
<evidence type="ECO:0000313" key="3">
    <source>
        <dbReference type="Proteomes" id="UP000734823"/>
    </source>
</evidence>
<feature type="domain" description="Hemerythrin-like" evidence="1">
    <location>
        <begin position="7"/>
        <end position="135"/>
    </location>
</feature>
<dbReference type="CDD" id="cd12108">
    <property type="entry name" value="Hr-like"/>
    <property type="match status" value="1"/>
</dbReference>
<dbReference type="Proteomes" id="UP000734823">
    <property type="component" value="Unassembled WGS sequence"/>
</dbReference>
<accession>A0ABR7KYS1</accession>
<dbReference type="Gene3D" id="1.20.120.520">
    <property type="entry name" value="nmb1532 protein domain like"/>
    <property type="match status" value="1"/>
</dbReference>
<name>A0ABR7KYS1_9PSEU</name>
<comment type="caution">
    <text evidence="2">The sequence shown here is derived from an EMBL/GenBank/DDBJ whole genome shotgun (WGS) entry which is preliminary data.</text>
</comment>
<proteinExistence type="predicted"/>
<reference evidence="2 3" key="1">
    <citation type="submission" date="2020-06" db="EMBL/GenBank/DDBJ databases">
        <title>Actinokineospora xiongansis sp. nov., isolated from soil of Baiyangdian.</title>
        <authorList>
            <person name="Zhang X."/>
        </authorList>
    </citation>
    <scope>NUCLEOTIDE SEQUENCE [LARGE SCALE GENOMIC DNA]</scope>
    <source>
        <strain evidence="2 3">HBU206404</strain>
    </source>
</reference>
<dbReference type="InterPro" id="IPR012312">
    <property type="entry name" value="Hemerythrin-like"/>
</dbReference>
<organism evidence="2 3">
    <name type="scientific">Actinokineospora xionganensis</name>
    <dbReference type="NCBI Taxonomy" id="2684470"/>
    <lineage>
        <taxon>Bacteria</taxon>
        <taxon>Bacillati</taxon>
        <taxon>Actinomycetota</taxon>
        <taxon>Actinomycetes</taxon>
        <taxon>Pseudonocardiales</taxon>
        <taxon>Pseudonocardiaceae</taxon>
        <taxon>Actinokineospora</taxon>
    </lineage>
</organism>
<protein>
    <submittedName>
        <fullName evidence="2">Hemerythrin domain-containing protein</fullName>
    </submittedName>
</protein>
<evidence type="ECO:0000259" key="1">
    <source>
        <dbReference type="Pfam" id="PF01814"/>
    </source>
</evidence>
<dbReference type="EMBL" id="JABVED010000001">
    <property type="protein sequence ID" value="MBC6445600.1"/>
    <property type="molecule type" value="Genomic_DNA"/>
</dbReference>
<dbReference type="RefSeq" id="WP_187217679.1">
    <property type="nucleotide sequence ID" value="NZ_JABVED010000001.1"/>
</dbReference>
<gene>
    <name evidence="2" type="ORF">GPZ80_00220</name>
</gene>
<evidence type="ECO:0000313" key="2">
    <source>
        <dbReference type="EMBL" id="MBC6445600.1"/>
    </source>
</evidence>
<sequence length="157" mass="17482">MALGNQLIEIHIWLREELTDLRADVDAYIEGTSDRQRSLRAHCLTFCSALTRHHTGEDVGAFAALEAEFPDLGPVLAELRRDHVLVEDALRRLQSLVDSLSETADPARTREIRGDLDTLAALIETHFTYEEKRLVVALNELEVAAATEDLLGVVPPD</sequence>
<dbReference type="Pfam" id="PF01814">
    <property type="entry name" value="Hemerythrin"/>
    <property type="match status" value="1"/>
</dbReference>